<dbReference type="EMBL" id="LAZR01035603">
    <property type="protein sequence ID" value="KKL27076.1"/>
    <property type="molecule type" value="Genomic_DNA"/>
</dbReference>
<evidence type="ECO:0008006" key="2">
    <source>
        <dbReference type="Google" id="ProtNLM"/>
    </source>
</evidence>
<dbReference type="AlphaFoldDB" id="A0A0F9EB18"/>
<reference evidence="1" key="1">
    <citation type="journal article" date="2015" name="Nature">
        <title>Complex archaea that bridge the gap between prokaryotes and eukaryotes.</title>
        <authorList>
            <person name="Spang A."/>
            <person name="Saw J.H."/>
            <person name="Jorgensen S.L."/>
            <person name="Zaremba-Niedzwiedzka K."/>
            <person name="Martijn J."/>
            <person name="Lind A.E."/>
            <person name="van Eijk R."/>
            <person name="Schleper C."/>
            <person name="Guy L."/>
            <person name="Ettema T.J."/>
        </authorList>
    </citation>
    <scope>NUCLEOTIDE SEQUENCE</scope>
</reference>
<name>A0A0F9EB18_9ZZZZ</name>
<dbReference type="InterPro" id="IPR025332">
    <property type="entry name" value="DUF4238"/>
</dbReference>
<dbReference type="Pfam" id="PF14022">
    <property type="entry name" value="DUF4238"/>
    <property type="match status" value="1"/>
</dbReference>
<comment type="caution">
    <text evidence="1">The sequence shown here is derived from an EMBL/GenBank/DDBJ whole genome shotgun (WGS) entry which is preliminary data.</text>
</comment>
<evidence type="ECO:0000313" key="1">
    <source>
        <dbReference type="EMBL" id="KKL27076.1"/>
    </source>
</evidence>
<sequence length="325" mass="38326">MAKQPTKHTHIVQKEYLKNFSFVENSKPFIWRFNKATGTIKKLPIKVVAVENYFYPQMIEEWLANEIESKGIALIKRIIDNQSIDFLNESEKEAVARWMLVQDLRTREYRHELKFGFEAFTKLIVEKDFIPHQYPELKEKKFSMEIDEQVIKELQMGMMKRFEKLAPVIAKYHWCICINNTGKSYFTSDHPIVKDNSYINSIKKLTGKKVLNQGLGYFSEGIEIQLPLSPELCLILYDLKPLGKQLAVFDQYPQFKSLYPKHLVDLMTSPKKQAVEPNIVYFNEHITAFSNKYIFSKDNDFSIAKNFLSRNLDFKKEDRIRLEIN</sequence>
<accession>A0A0F9EB18</accession>
<proteinExistence type="predicted"/>
<organism evidence="1">
    <name type="scientific">marine sediment metagenome</name>
    <dbReference type="NCBI Taxonomy" id="412755"/>
    <lineage>
        <taxon>unclassified sequences</taxon>
        <taxon>metagenomes</taxon>
        <taxon>ecological metagenomes</taxon>
    </lineage>
</organism>
<protein>
    <recommendedName>
        <fullName evidence="2">DUF4238 domain-containing protein</fullName>
    </recommendedName>
</protein>
<gene>
    <name evidence="1" type="ORF">LCGC14_2388810</name>
</gene>